<dbReference type="Gene3D" id="3.40.50.2000">
    <property type="entry name" value="Glycogen Phosphorylase B"/>
    <property type="match status" value="2"/>
</dbReference>
<dbReference type="InterPro" id="IPR028098">
    <property type="entry name" value="Glyco_trans_4-like_N"/>
</dbReference>
<dbReference type="InterPro" id="IPR050194">
    <property type="entry name" value="Glycosyltransferase_grp1"/>
</dbReference>
<gene>
    <name evidence="3" type="primary">mgtA</name>
    <name evidence="3" type="ORF">MM817_00582</name>
</gene>
<dbReference type="EC" id="2.4.1.-" evidence="3"/>
<evidence type="ECO:0000259" key="2">
    <source>
        <dbReference type="Pfam" id="PF13439"/>
    </source>
</evidence>
<organism evidence="3 4">
    <name type="scientific">Sulfoacidibacillus ferrooxidans</name>
    <dbReference type="NCBI Taxonomy" id="2005001"/>
    <lineage>
        <taxon>Bacteria</taxon>
        <taxon>Bacillati</taxon>
        <taxon>Bacillota</taxon>
        <taxon>Bacilli</taxon>
        <taxon>Bacillales</taxon>
        <taxon>Alicyclobacillaceae</taxon>
        <taxon>Sulfoacidibacillus</taxon>
    </lineage>
</organism>
<dbReference type="RefSeq" id="WP_241711926.1">
    <property type="nucleotide sequence ID" value="NZ_JALBUF010000001.1"/>
</dbReference>
<keyword evidence="4" id="KW-1185">Reference proteome</keyword>
<comment type="caution">
    <text evidence="3">The sequence shown here is derived from an EMBL/GenBank/DDBJ whole genome shotgun (WGS) entry which is preliminary data.</text>
</comment>
<dbReference type="Proteomes" id="UP001139263">
    <property type="component" value="Unassembled WGS sequence"/>
</dbReference>
<dbReference type="GO" id="GO:0016757">
    <property type="term" value="F:glycosyltransferase activity"/>
    <property type="evidence" value="ECO:0007669"/>
    <property type="project" value="UniProtKB-KW"/>
</dbReference>
<keyword evidence="3" id="KW-0328">Glycosyltransferase</keyword>
<dbReference type="Pfam" id="PF00534">
    <property type="entry name" value="Glycos_transf_1"/>
    <property type="match status" value="1"/>
</dbReference>
<dbReference type="InterPro" id="IPR001296">
    <property type="entry name" value="Glyco_trans_1"/>
</dbReference>
<dbReference type="SUPFAM" id="SSF53756">
    <property type="entry name" value="UDP-Glycosyltransferase/glycogen phosphorylase"/>
    <property type="match status" value="1"/>
</dbReference>
<protein>
    <submittedName>
        <fullName evidence="3">GDP-mannose-dependent alpha-mannosyltransferase</fullName>
        <ecNumber evidence="3">2.4.1.-</ecNumber>
    </submittedName>
</protein>
<feature type="domain" description="Glycosyltransferase subfamily 4-like N-terminal" evidence="2">
    <location>
        <begin position="15"/>
        <end position="177"/>
    </location>
</feature>
<dbReference type="Pfam" id="PF13439">
    <property type="entry name" value="Glyco_transf_4"/>
    <property type="match status" value="1"/>
</dbReference>
<sequence>MKIAIFTETFLPSTDGIVTRLCSTIDHLLEMGHEVAVIAPDGSPAFYKAAPVLSVKGIPYFFYPQKKFCPPSPKIGTFLRSFSPTLIHIVNPVVLGLNGIYYARKMRVPLIASFHTNLAAYAHLYHVPFLDPVAWSYLRLLHNQAILNLATSEAMVGELKKRDFHNTRLWAGGVDAELFHPRQQSDAMRARLTGGKIKDPVLLYVGRLAPEKQLERLRPILDAIHPIHIAFVGDGPDRARLEHMFKHTQVHFLGLLHANELAAAFASADAFIFPSTTETLGLVLLEAMSSGLPIIAAKSKPSEELIRQTEAGILFDSEDQESLLHAVRSLLTQPDLHHQLATQARSSIELRGWEIPTKALVEYYQVAVRAHQLHHHSVTSDIDIPV</sequence>
<evidence type="ECO:0000313" key="3">
    <source>
        <dbReference type="EMBL" id="MCI0182323.1"/>
    </source>
</evidence>
<proteinExistence type="predicted"/>
<feature type="domain" description="Glycosyl transferase family 1" evidence="1">
    <location>
        <begin position="198"/>
        <end position="346"/>
    </location>
</feature>
<evidence type="ECO:0000259" key="1">
    <source>
        <dbReference type="Pfam" id="PF00534"/>
    </source>
</evidence>
<accession>A0A9X1V920</accession>
<dbReference type="EMBL" id="JALBUF010000001">
    <property type="protein sequence ID" value="MCI0182323.1"/>
    <property type="molecule type" value="Genomic_DNA"/>
</dbReference>
<keyword evidence="3" id="KW-0808">Transferase</keyword>
<dbReference type="PANTHER" id="PTHR45947:SF3">
    <property type="entry name" value="SULFOQUINOVOSYL TRANSFERASE SQD2"/>
    <property type="match status" value="1"/>
</dbReference>
<dbReference type="CDD" id="cd03814">
    <property type="entry name" value="GT4-like"/>
    <property type="match status" value="1"/>
</dbReference>
<dbReference type="PANTHER" id="PTHR45947">
    <property type="entry name" value="SULFOQUINOVOSYL TRANSFERASE SQD2"/>
    <property type="match status" value="1"/>
</dbReference>
<evidence type="ECO:0000313" key="4">
    <source>
        <dbReference type="Proteomes" id="UP001139263"/>
    </source>
</evidence>
<reference evidence="3" key="1">
    <citation type="submission" date="2022-03" db="EMBL/GenBank/DDBJ databases">
        <title>Draft Genome Sequence of Firmicute Strain S0AB, a Heterotrophic Iron/Sulfur-Oxidizing Extreme Acidophile.</title>
        <authorList>
            <person name="Vergara E."/>
            <person name="Pakostova E."/>
            <person name="Johnson D.B."/>
            <person name="Holmes D.S."/>
        </authorList>
    </citation>
    <scope>NUCLEOTIDE SEQUENCE</scope>
    <source>
        <strain evidence="3">S0AB</strain>
    </source>
</reference>
<name>A0A9X1V920_9BACL</name>
<dbReference type="AlphaFoldDB" id="A0A9X1V920"/>